<accession>A0A1H8E3D8</accession>
<gene>
    <name evidence="1" type="ORF">SAMN05216180_2873</name>
</gene>
<dbReference type="Proteomes" id="UP000199158">
    <property type="component" value="Unassembled WGS sequence"/>
</dbReference>
<dbReference type="STRING" id="474960.SAMN05216180_2873"/>
<dbReference type="EMBL" id="FOCG01000004">
    <property type="protein sequence ID" value="SEN13946.1"/>
    <property type="molecule type" value="Genomic_DNA"/>
</dbReference>
<dbReference type="AlphaFoldDB" id="A0A1H8E3D8"/>
<dbReference type="PROSITE" id="PS51257">
    <property type="entry name" value="PROKAR_LIPOPROTEIN"/>
    <property type="match status" value="1"/>
</dbReference>
<protein>
    <recommendedName>
        <fullName evidence="3">Peptidase_C39 like family protein</fullName>
    </recommendedName>
</protein>
<keyword evidence="2" id="KW-1185">Reference proteome</keyword>
<evidence type="ECO:0008006" key="3">
    <source>
        <dbReference type="Google" id="ProtNLM"/>
    </source>
</evidence>
<organism evidence="1 2">
    <name type="scientific">Hydrogenoanaerobacterium saccharovorans</name>
    <dbReference type="NCBI Taxonomy" id="474960"/>
    <lineage>
        <taxon>Bacteria</taxon>
        <taxon>Bacillati</taxon>
        <taxon>Bacillota</taxon>
        <taxon>Clostridia</taxon>
        <taxon>Eubacteriales</taxon>
        <taxon>Oscillospiraceae</taxon>
        <taxon>Hydrogenoanaerobacterium</taxon>
    </lineage>
</organism>
<dbReference type="Gene3D" id="3.90.70.10">
    <property type="entry name" value="Cysteine proteinases"/>
    <property type="match status" value="1"/>
</dbReference>
<sequence length="158" mass="18176">MKCPLYLQRDLSEDYGEKYGKNVCALCSLAAASCIELNDFSITPEQAIEDGAATKTSPFINNWSVYCNISQTKKVSEKTGFKKLYEEIEENKHPVIVQLKTSFGYHYVVAYHVLNNFDTAEDVYVMDPWQGYVTLQEAYDNNDFSCTWSGYRTVRERE</sequence>
<reference evidence="1 2" key="1">
    <citation type="submission" date="2016-10" db="EMBL/GenBank/DDBJ databases">
        <authorList>
            <person name="de Groot N.N."/>
        </authorList>
    </citation>
    <scope>NUCLEOTIDE SEQUENCE [LARGE SCALE GENOMIC DNA]</scope>
    <source>
        <strain evidence="1 2">CGMCC 1.5070</strain>
    </source>
</reference>
<name>A0A1H8E3D8_9FIRM</name>
<dbReference type="RefSeq" id="WP_092756403.1">
    <property type="nucleotide sequence ID" value="NZ_FOCG01000004.1"/>
</dbReference>
<evidence type="ECO:0000313" key="2">
    <source>
        <dbReference type="Proteomes" id="UP000199158"/>
    </source>
</evidence>
<evidence type="ECO:0000313" key="1">
    <source>
        <dbReference type="EMBL" id="SEN13946.1"/>
    </source>
</evidence>
<proteinExistence type="predicted"/>